<evidence type="ECO:0000256" key="6">
    <source>
        <dbReference type="SAM" id="MobiDB-lite"/>
    </source>
</evidence>
<dbReference type="InterPro" id="IPR034808">
    <property type="entry name" value="Nop4p_RRM3"/>
</dbReference>
<feature type="domain" description="RRM" evidence="7">
    <location>
        <begin position="45"/>
        <end position="123"/>
    </location>
</feature>
<dbReference type="GeneID" id="54420504"/>
<dbReference type="SMART" id="SM00360">
    <property type="entry name" value="RRM"/>
    <property type="match status" value="4"/>
</dbReference>
<feature type="compositionally biased region" description="Acidic residues" evidence="6">
    <location>
        <begin position="281"/>
        <end position="294"/>
    </location>
</feature>
<evidence type="ECO:0000256" key="4">
    <source>
        <dbReference type="ARBA" id="ARBA00023242"/>
    </source>
</evidence>
<comment type="subcellular location">
    <subcellularLocation>
        <location evidence="1">Nucleus</location>
    </subcellularLocation>
</comment>
<dbReference type="Pfam" id="PF00076">
    <property type="entry name" value="RRM_1"/>
    <property type="match status" value="3"/>
</dbReference>
<dbReference type="GO" id="GO:0003729">
    <property type="term" value="F:mRNA binding"/>
    <property type="evidence" value="ECO:0007669"/>
    <property type="project" value="TreeGrafter"/>
</dbReference>
<evidence type="ECO:0000313" key="8">
    <source>
        <dbReference type="EMBL" id="KAF1810412.1"/>
    </source>
</evidence>
<reference evidence="10" key="3">
    <citation type="submission" date="2025-04" db="UniProtKB">
        <authorList>
            <consortium name="RefSeq"/>
        </authorList>
    </citation>
    <scope>IDENTIFICATION</scope>
    <source>
        <strain evidence="10">CBS 781.70</strain>
    </source>
</reference>
<dbReference type="RefSeq" id="XP_033532043.1">
    <property type="nucleotide sequence ID" value="XM_033679934.1"/>
</dbReference>
<feature type="compositionally biased region" description="Basic and acidic residues" evidence="6">
    <location>
        <begin position="551"/>
        <end position="569"/>
    </location>
</feature>
<organism evidence="8">
    <name type="scientific">Eremomyces bilateralis CBS 781.70</name>
    <dbReference type="NCBI Taxonomy" id="1392243"/>
    <lineage>
        <taxon>Eukaryota</taxon>
        <taxon>Fungi</taxon>
        <taxon>Dikarya</taxon>
        <taxon>Ascomycota</taxon>
        <taxon>Pezizomycotina</taxon>
        <taxon>Dothideomycetes</taxon>
        <taxon>Dothideomycetes incertae sedis</taxon>
        <taxon>Eremomycetales</taxon>
        <taxon>Eremomycetaceae</taxon>
        <taxon>Eremomyces</taxon>
    </lineage>
</organism>
<dbReference type="GO" id="GO:0005730">
    <property type="term" value="C:nucleolus"/>
    <property type="evidence" value="ECO:0007669"/>
    <property type="project" value="TreeGrafter"/>
</dbReference>
<evidence type="ECO:0000256" key="2">
    <source>
        <dbReference type="ARBA" id="ARBA00022737"/>
    </source>
</evidence>
<name>A0A6G1FXH6_9PEZI</name>
<dbReference type="InterPro" id="IPR012677">
    <property type="entry name" value="Nucleotide-bd_a/b_plait_sf"/>
</dbReference>
<evidence type="ECO:0000256" key="1">
    <source>
        <dbReference type="ARBA" id="ARBA00004123"/>
    </source>
</evidence>
<dbReference type="InterPro" id="IPR051945">
    <property type="entry name" value="RRM_MRD1_RNA_proc_ribogen"/>
</dbReference>
<reference evidence="8 10" key="1">
    <citation type="submission" date="2020-01" db="EMBL/GenBank/DDBJ databases">
        <authorList>
            <consortium name="DOE Joint Genome Institute"/>
            <person name="Haridas S."/>
            <person name="Albert R."/>
            <person name="Binder M."/>
            <person name="Bloem J."/>
            <person name="Labutti K."/>
            <person name="Salamov A."/>
            <person name="Andreopoulos B."/>
            <person name="Baker S.E."/>
            <person name="Barry K."/>
            <person name="Bills G."/>
            <person name="Bluhm B.H."/>
            <person name="Cannon C."/>
            <person name="Castanera R."/>
            <person name="Culley D.E."/>
            <person name="Daum C."/>
            <person name="Ezra D."/>
            <person name="Gonzalez J.B."/>
            <person name="Henrissat B."/>
            <person name="Kuo A."/>
            <person name="Liang C."/>
            <person name="Lipzen A."/>
            <person name="Lutzoni F."/>
            <person name="Magnuson J."/>
            <person name="Mondo S."/>
            <person name="Nolan M."/>
            <person name="Ohm R."/>
            <person name="Pangilinan J."/>
            <person name="Park H.-J."/>
            <person name="Ramirez L."/>
            <person name="Alfaro M."/>
            <person name="Sun H."/>
            <person name="Tritt A."/>
            <person name="Yoshinaga Y."/>
            <person name="Zwiers L.-H."/>
            <person name="Turgeon B.G."/>
            <person name="Goodwin S.B."/>
            <person name="Spatafora J.W."/>
            <person name="Crous P.W."/>
            <person name="Grigoriev I.V."/>
        </authorList>
    </citation>
    <scope>NUCLEOTIDE SEQUENCE</scope>
    <source>
        <strain evidence="8 10">CBS 781.70</strain>
    </source>
</reference>
<dbReference type="Gene3D" id="3.30.70.330">
    <property type="match status" value="4"/>
</dbReference>
<keyword evidence="4" id="KW-0539">Nucleus</keyword>
<feature type="compositionally biased region" description="Polar residues" evidence="6">
    <location>
        <begin position="269"/>
        <end position="278"/>
    </location>
</feature>
<feature type="domain" description="RRM" evidence="7">
    <location>
        <begin position="482"/>
        <end position="619"/>
    </location>
</feature>
<gene>
    <name evidence="8 10" type="ORF">P152DRAFT_460535</name>
</gene>
<evidence type="ECO:0000313" key="10">
    <source>
        <dbReference type="RefSeq" id="XP_033532043.1"/>
    </source>
</evidence>
<feature type="region of interest" description="Disordered" evidence="6">
    <location>
        <begin position="527"/>
        <end position="574"/>
    </location>
</feature>
<proteinExistence type="predicted"/>
<keyword evidence="2" id="KW-0677">Repeat</keyword>
<feature type="compositionally biased region" description="Polar residues" evidence="6">
    <location>
        <begin position="251"/>
        <end position="260"/>
    </location>
</feature>
<feature type="region of interest" description="Disordered" evidence="6">
    <location>
        <begin position="238"/>
        <end position="304"/>
    </location>
</feature>
<dbReference type="AlphaFoldDB" id="A0A6G1FXH6"/>
<dbReference type="EMBL" id="ML975166">
    <property type="protein sequence ID" value="KAF1810412.1"/>
    <property type="molecule type" value="Genomic_DNA"/>
</dbReference>
<feature type="compositionally biased region" description="Polar residues" evidence="6">
    <location>
        <begin position="635"/>
        <end position="652"/>
    </location>
</feature>
<dbReference type="SUPFAM" id="SSF54928">
    <property type="entry name" value="RNA-binding domain, RBD"/>
    <property type="match status" value="4"/>
</dbReference>
<dbReference type="CDD" id="cd12676">
    <property type="entry name" value="RRM3_Nop4p"/>
    <property type="match status" value="1"/>
</dbReference>
<dbReference type="InterPro" id="IPR035979">
    <property type="entry name" value="RBD_domain_sf"/>
</dbReference>
<feature type="compositionally biased region" description="Basic and acidic residues" evidence="6">
    <location>
        <begin position="116"/>
        <end position="139"/>
    </location>
</feature>
<sequence length="700" mass="77715">MGQKRKRQKLSSGGDEADKVPEEQQELSHAKSTLPTEEAAPHAVRSIFVRSLHPNTTSDDLTNHFSFHYPVKHAVAVLDTVSKKCRGYGFVTLTDAEDAVAAKEKLDGTTIHGKKIKTDVAEPRQRNEERTSAKPKREPVSTQRPVVEKAELPPTKLIVRNLPWTIDTAEKLSSLFRSYGKVNYAIIPKDKNGVMRGFGIVIVRGRRNAEKAIAGLNEKEIEGRTIAVDWSVGREEWQKATNDGDEGQEALPTTTQQNLVTEDDEDVTSEPNQSDDTNSSAEDDGSGSDTEEDEPEHKPAENLTSTLFVRNIPFTATDETLFEHFSQFGKLKFARVVLDPATERPRGTGFVRFVNESDATDCLKQSPKQTQAAGPGSRTNVSILQNEELDPSGKFTFDTRILQVSRAVDRNEASRLAEESLNKRNHRDRDKRRLYLLGEGAIQSSSPFYKELSQTDISMREASAKQRKKLLDSNPSLFLSLTRLSVRNIPRNVNSSDLKTLARQAVVGFAKDVKEDLRERLSKEELARGGEEMKQAEQNRKAKGTGIVKQAKIEFESSEGAKTREESGGKSRGYGFIEYHTHRSALMGLRWLNGRLAGGGAKGGSGEPKKRLIVEFAIENAQVVARRRTREEQSKQATSSNSEKTDGPQNGTIGAGVDSGSGKQLDKATQDATQDEDLAKRQRIIARKRNQRRQRKGGKP</sequence>
<feature type="domain" description="RRM" evidence="7">
    <location>
        <begin position="155"/>
        <end position="233"/>
    </location>
</feature>
<dbReference type="InterPro" id="IPR000504">
    <property type="entry name" value="RRM_dom"/>
</dbReference>
<evidence type="ECO:0000256" key="3">
    <source>
        <dbReference type="ARBA" id="ARBA00022884"/>
    </source>
</evidence>
<evidence type="ECO:0000313" key="9">
    <source>
        <dbReference type="Proteomes" id="UP000504638"/>
    </source>
</evidence>
<evidence type="ECO:0000259" key="7">
    <source>
        <dbReference type="PROSITE" id="PS50102"/>
    </source>
</evidence>
<feature type="region of interest" description="Disordered" evidence="6">
    <location>
        <begin position="1"/>
        <end position="40"/>
    </location>
</feature>
<dbReference type="PANTHER" id="PTHR48039">
    <property type="entry name" value="RNA-BINDING MOTIF PROTEIN 14B"/>
    <property type="match status" value="1"/>
</dbReference>
<dbReference type="PROSITE" id="PS50102">
    <property type="entry name" value="RRM"/>
    <property type="match status" value="4"/>
</dbReference>
<reference evidence="10" key="2">
    <citation type="submission" date="2020-04" db="EMBL/GenBank/DDBJ databases">
        <authorList>
            <consortium name="NCBI Genome Project"/>
        </authorList>
    </citation>
    <scope>NUCLEOTIDE SEQUENCE</scope>
    <source>
        <strain evidence="10">CBS 781.70</strain>
    </source>
</reference>
<evidence type="ECO:0000256" key="5">
    <source>
        <dbReference type="PROSITE-ProRule" id="PRU00176"/>
    </source>
</evidence>
<dbReference type="PANTHER" id="PTHR48039:SF5">
    <property type="entry name" value="RNA-BINDING PROTEIN 28"/>
    <property type="match status" value="1"/>
</dbReference>
<feature type="compositionally biased region" description="Basic residues" evidence="6">
    <location>
        <begin position="681"/>
        <end position="700"/>
    </location>
</feature>
<feature type="region of interest" description="Disordered" evidence="6">
    <location>
        <begin position="114"/>
        <end position="147"/>
    </location>
</feature>
<keyword evidence="9" id="KW-1185">Reference proteome</keyword>
<feature type="compositionally biased region" description="Basic and acidic residues" evidence="6">
    <location>
        <begin position="527"/>
        <end position="540"/>
    </location>
</feature>
<dbReference type="Proteomes" id="UP000504638">
    <property type="component" value="Unplaced"/>
</dbReference>
<feature type="domain" description="RRM" evidence="7">
    <location>
        <begin position="305"/>
        <end position="409"/>
    </location>
</feature>
<feature type="region of interest" description="Disordered" evidence="6">
    <location>
        <begin position="625"/>
        <end position="700"/>
    </location>
</feature>
<accession>A0A6G1FXH6</accession>
<keyword evidence="3 5" id="KW-0694">RNA-binding</keyword>
<dbReference type="OrthoDB" id="267048at2759"/>
<feature type="compositionally biased region" description="Basic and acidic residues" evidence="6">
    <location>
        <begin position="16"/>
        <end position="29"/>
    </location>
</feature>
<protein>
    <submittedName>
        <fullName evidence="8 10">RNA-binding domain-containing protein</fullName>
    </submittedName>
</protein>